<evidence type="ECO:0000256" key="7">
    <source>
        <dbReference type="ARBA" id="ARBA00022729"/>
    </source>
</evidence>
<dbReference type="SUPFAM" id="SSF56601">
    <property type="entry name" value="beta-lactamase/transpeptidase-like"/>
    <property type="match status" value="1"/>
</dbReference>
<protein>
    <recommendedName>
        <fullName evidence="4">serine-type D-Ala-D-Ala carboxypeptidase</fullName>
        <ecNumber evidence="4">3.4.16.4</ecNumber>
    </recommendedName>
</protein>
<dbReference type="PANTHER" id="PTHR21581">
    <property type="entry name" value="D-ALANYL-D-ALANINE CARBOXYPEPTIDASE"/>
    <property type="match status" value="1"/>
</dbReference>
<dbReference type="GO" id="GO:0006508">
    <property type="term" value="P:proteolysis"/>
    <property type="evidence" value="ECO:0007669"/>
    <property type="project" value="UniProtKB-KW"/>
</dbReference>
<dbReference type="SMART" id="SM00936">
    <property type="entry name" value="PBP5_C"/>
    <property type="match status" value="1"/>
</dbReference>
<comment type="similarity">
    <text evidence="3">Belongs to the peptidase S11 family.</text>
</comment>
<dbReference type="EC" id="3.4.16.4" evidence="4"/>
<reference evidence="15" key="1">
    <citation type="submission" date="2019-03" db="EMBL/GenBank/DDBJ databases">
        <authorList>
            <person name="Hao L."/>
        </authorList>
    </citation>
    <scope>NUCLEOTIDE SEQUENCE</scope>
</reference>
<dbReference type="UniPathway" id="UPA00219"/>
<name>A0A485LU44_9ZZZZ</name>
<dbReference type="Gene3D" id="2.60.410.10">
    <property type="entry name" value="D-Ala-D-Ala carboxypeptidase, C-terminal domain"/>
    <property type="match status" value="1"/>
</dbReference>
<evidence type="ECO:0000256" key="10">
    <source>
        <dbReference type="ARBA" id="ARBA00022984"/>
    </source>
</evidence>
<evidence type="ECO:0000259" key="14">
    <source>
        <dbReference type="SMART" id="SM00936"/>
    </source>
</evidence>
<evidence type="ECO:0000256" key="2">
    <source>
        <dbReference type="ARBA" id="ARBA00004752"/>
    </source>
</evidence>
<keyword evidence="7" id="KW-0732">Signal</keyword>
<evidence type="ECO:0000256" key="12">
    <source>
        <dbReference type="ARBA" id="ARBA00034000"/>
    </source>
</evidence>
<dbReference type="InterPro" id="IPR012338">
    <property type="entry name" value="Beta-lactam/transpept-like"/>
</dbReference>
<dbReference type="GO" id="GO:0071555">
    <property type="term" value="P:cell wall organization"/>
    <property type="evidence" value="ECO:0007669"/>
    <property type="project" value="UniProtKB-KW"/>
</dbReference>
<feature type="transmembrane region" description="Helical" evidence="13">
    <location>
        <begin position="369"/>
        <end position="392"/>
    </location>
</feature>
<keyword evidence="5 15" id="KW-0121">Carboxypeptidase</keyword>
<dbReference type="GO" id="GO:0008360">
    <property type="term" value="P:regulation of cell shape"/>
    <property type="evidence" value="ECO:0007669"/>
    <property type="project" value="UniProtKB-KW"/>
</dbReference>
<evidence type="ECO:0000256" key="8">
    <source>
        <dbReference type="ARBA" id="ARBA00022801"/>
    </source>
</evidence>
<dbReference type="Gene3D" id="3.40.710.10">
    <property type="entry name" value="DD-peptidase/beta-lactamase superfamily"/>
    <property type="match status" value="1"/>
</dbReference>
<dbReference type="EMBL" id="CAADRN010000015">
    <property type="protein sequence ID" value="VFU11320.1"/>
    <property type="molecule type" value="Genomic_DNA"/>
</dbReference>
<keyword evidence="8" id="KW-0378">Hydrolase</keyword>
<evidence type="ECO:0000256" key="13">
    <source>
        <dbReference type="SAM" id="Phobius"/>
    </source>
</evidence>
<proteinExistence type="inferred from homology"/>
<dbReference type="SUPFAM" id="SSF69189">
    <property type="entry name" value="Penicillin-binding protein associated domain"/>
    <property type="match status" value="1"/>
</dbReference>
<evidence type="ECO:0000256" key="4">
    <source>
        <dbReference type="ARBA" id="ARBA00012448"/>
    </source>
</evidence>
<dbReference type="PANTHER" id="PTHR21581:SF6">
    <property type="entry name" value="TRAFFICKING PROTEIN PARTICLE COMPLEX SUBUNIT 12"/>
    <property type="match status" value="1"/>
</dbReference>
<evidence type="ECO:0000256" key="1">
    <source>
        <dbReference type="ARBA" id="ARBA00003217"/>
    </source>
</evidence>
<dbReference type="Pfam" id="PF00768">
    <property type="entry name" value="Peptidase_S11"/>
    <property type="match status" value="1"/>
</dbReference>
<evidence type="ECO:0000256" key="3">
    <source>
        <dbReference type="ARBA" id="ARBA00007164"/>
    </source>
</evidence>
<dbReference type="InterPro" id="IPR015956">
    <property type="entry name" value="Peniciliin-bd_prot_C_sf"/>
</dbReference>
<comment type="catalytic activity">
    <reaction evidence="12">
        <text>Preferential cleavage: (Ac)2-L-Lys-D-Ala-|-D-Ala. Also transpeptidation of peptidyl-alanyl moieties that are N-acyl substituents of D-alanine.</text>
        <dbReference type="EC" id="3.4.16.4"/>
    </reaction>
</comment>
<keyword evidence="13" id="KW-0812">Transmembrane</keyword>
<dbReference type="GO" id="GO:0009002">
    <property type="term" value="F:serine-type D-Ala-D-Ala carboxypeptidase activity"/>
    <property type="evidence" value="ECO:0007669"/>
    <property type="project" value="UniProtKB-EC"/>
</dbReference>
<evidence type="ECO:0000256" key="9">
    <source>
        <dbReference type="ARBA" id="ARBA00022960"/>
    </source>
</evidence>
<dbReference type="PRINTS" id="PR00725">
    <property type="entry name" value="DADACBPTASE1"/>
</dbReference>
<evidence type="ECO:0000256" key="5">
    <source>
        <dbReference type="ARBA" id="ARBA00022645"/>
    </source>
</evidence>
<evidence type="ECO:0000256" key="6">
    <source>
        <dbReference type="ARBA" id="ARBA00022670"/>
    </source>
</evidence>
<keyword evidence="13" id="KW-0472">Membrane</keyword>
<gene>
    <name evidence="15" type="primary">DacC</name>
    <name evidence="15" type="ORF">SCFA_1110005</name>
</gene>
<comment type="function">
    <text evidence="1">Removes C-terminal D-alanyl residues from sugar-peptide cell wall precursors.</text>
</comment>
<keyword evidence="10" id="KW-0573">Peptidoglycan synthesis</keyword>
<feature type="domain" description="Peptidase S11 D-Ala-D-Ala carboxypeptidase A C-terminal" evidence="14">
    <location>
        <begin position="273"/>
        <end position="363"/>
    </location>
</feature>
<keyword evidence="11" id="KW-0961">Cell wall biogenesis/degradation</keyword>
<evidence type="ECO:0000313" key="15">
    <source>
        <dbReference type="EMBL" id="VFU11320.1"/>
    </source>
</evidence>
<sequence length="412" mass="46452">MFFRQGYWPRTFLMLLFCTLVLCPLPVHAEPELVGEAAALIDSRNEQLLFEKNSNKRMYPASTTKILTAIIALERGNLEDIVSIPRVACNIEGSAIGLQEEEKITLEDLLYALMLNSGNDTAVAIACHIGGSVEEFARMMNELAVRIGAENSNFKNPNGLPDPDHYTTARDMALIAHYAMQNPEFRKIVSTRSATIQRGVPDAQIYLENSNKLLWNYDGTIGIKTGYTNDARQCLVSAAARQDREMIAVVFKSEGNNIWSDSRTLLDYGFNEFTNISLIDAGKYVAEVPVQYGVTETVPVQTGFSLTYNIPVNSREKIEQEILLDSPLVAPVKAGSKVGELVFCAGDLELGRVDLLAQKDIERKIMARWWPYLLLSMGLVILLIIIHLHNLARRRRWQRYKQQKINFMKRSF</sequence>
<dbReference type="InterPro" id="IPR018044">
    <property type="entry name" value="Peptidase_S11"/>
</dbReference>
<evidence type="ECO:0000256" key="11">
    <source>
        <dbReference type="ARBA" id="ARBA00023316"/>
    </source>
</evidence>
<dbReference type="InterPro" id="IPR037167">
    <property type="entry name" value="Peptidase_S11_C_sf"/>
</dbReference>
<keyword evidence="9" id="KW-0133">Cell shape</keyword>
<dbReference type="InterPro" id="IPR012907">
    <property type="entry name" value="Peptidase_S11_C"/>
</dbReference>
<accession>A0A485LU44</accession>
<keyword evidence="13" id="KW-1133">Transmembrane helix</keyword>
<dbReference type="AlphaFoldDB" id="A0A485LU44"/>
<organism evidence="15">
    <name type="scientific">anaerobic digester metagenome</name>
    <dbReference type="NCBI Taxonomy" id="1263854"/>
    <lineage>
        <taxon>unclassified sequences</taxon>
        <taxon>metagenomes</taxon>
        <taxon>ecological metagenomes</taxon>
    </lineage>
</organism>
<dbReference type="GO" id="GO:0009252">
    <property type="term" value="P:peptidoglycan biosynthetic process"/>
    <property type="evidence" value="ECO:0007669"/>
    <property type="project" value="UniProtKB-UniPathway"/>
</dbReference>
<comment type="pathway">
    <text evidence="2">Cell wall biogenesis; peptidoglycan biosynthesis.</text>
</comment>
<dbReference type="InterPro" id="IPR001967">
    <property type="entry name" value="Peptidase_S11_N"/>
</dbReference>
<dbReference type="Pfam" id="PF07943">
    <property type="entry name" value="PBP5_C"/>
    <property type="match status" value="1"/>
</dbReference>
<keyword evidence="6" id="KW-0645">Protease</keyword>